<evidence type="ECO:0000313" key="2">
    <source>
        <dbReference type="EMBL" id="CEG07957.1"/>
    </source>
</evidence>
<gene>
    <name evidence="2" type="ORF">BN961_01363</name>
</gene>
<feature type="compositionally biased region" description="Low complexity" evidence="1">
    <location>
        <begin position="29"/>
        <end position="41"/>
    </location>
</feature>
<evidence type="ECO:0000313" key="3">
    <source>
        <dbReference type="Proteomes" id="UP000035762"/>
    </source>
</evidence>
<dbReference type="PANTHER" id="PTHR42935">
    <property type="entry name" value="SLR0930 PROTEIN"/>
    <property type="match status" value="1"/>
</dbReference>
<dbReference type="InterPro" id="IPR027417">
    <property type="entry name" value="P-loop_NTPase"/>
</dbReference>
<dbReference type="Pfam" id="PF05673">
    <property type="entry name" value="DUF815"/>
    <property type="match status" value="1"/>
</dbReference>
<feature type="region of interest" description="Disordered" evidence="1">
    <location>
        <begin position="1"/>
        <end position="58"/>
    </location>
</feature>
<protein>
    <submittedName>
        <fullName evidence="2">ATPase (AAA+ superfamily)</fullName>
    </submittedName>
</protein>
<dbReference type="OrthoDB" id="9812140at2"/>
<dbReference type="Gene3D" id="3.40.50.300">
    <property type="entry name" value="P-loop containing nucleotide triphosphate hydrolases"/>
    <property type="match status" value="1"/>
</dbReference>
<dbReference type="STRING" id="1035.BN961_01363"/>
<dbReference type="RefSeq" id="WP_156186832.1">
    <property type="nucleotide sequence ID" value="NZ_CCAZ020000001.1"/>
</dbReference>
<dbReference type="AlphaFoldDB" id="A0A090MNX1"/>
<name>A0A090MNX1_AFIFE</name>
<dbReference type="InterPro" id="IPR008533">
    <property type="entry name" value="DUF815"/>
</dbReference>
<organism evidence="2 3">
    <name type="scientific">Afipia felis</name>
    <name type="common">Cat scratch disease bacillus</name>
    <dbReference type="NCBI Taxonomy" id="1035"/>
    <lineage>
        <taxon>Bacteria</taxon>
        <taxon>Pseudomonadati</taxon>
        <taxon>Pseudomonadota</taxon>
        <taxon>Alphaproteobacteria</taxon>
        <taxon>Hyphomicrobiales</taxon>
        <taxon>Nitrobacteraceae</taxon>
        <taxon>Afipia</taxon>
    </lineage>
</organism>
<dbReference type="PANTHER" id="PTHR42935:SF1">
    <property type="entry name" value="SLR0930 PROTEIN"/>
    <property type="match status" value="1"/>
</dbReference>
<evidence type="ECO:0000256" key="1">
    <source>
        <dbReference type="SAM" id="MobiDB-lite"/>
    </source>
</evidence>
<reference evidence="2 3" key="1">
    <citation type="journal article" date="2014" name="Genome Announc.">
        <title>Genome Sequence of Afipia felis Strain 76713, Isolated in Hospital Water Using an Amoeba Co-Culture Procedure.</title>
        <authorList>
            <person name="Benamar S."/>
            <person name="La Scola B."/>
            <person name="Croce O."/>
        </authorList>
    </citation>
    <scope>NUCLEOTIDE SEQUENCE [LARGE SCALE GENOMIC DNA]</scope>
    <source>
        <strain evidence="2 3">76713</strain>
    </source>
</reference>
<keyword evidence="3" id="KW-1185">Reference proteome</keyword>
<accession>A0A090MNX1</accession>
<proteinExistence type="predicted"/>
<dbReference type="EMBL" id="CCAZ020000001">
    <property type="protein sequence ID" value="CEG07957.1"/>
    <property type="molecule type" value="Genomic_DNA"/>
</dbReference>
<dbReference type="SUPFAM" id="SSF52540">
    <property type="entry name" value="P-loop containing nucleoside triphosphate hydrolases"/>
    <property type="match status" value="1"/>
</dbReference>
<comment type="caution">
    <text evidence="2">The sequence shown here is derived from an EMBL/GenBank/DDBJ whole genome shotgun (WGS) entry which is preliminary data.</text>
</comment>
<sequence>MRTARLGCRHNQRKRPESWPKPPARRPPAKAVPLAKPAPAKGDTRNRKPVSAAAKRLAAKPEGIEERIARALEAIAAGLPKSSEAASTPESLRAAEAFVWQPNGRLLPVPKVSRVDLGLLKGVDRMRDILIENTERFARGLPANNALLWGARGMGKSSLVKAAHATVNNMDGVRGTLKLIEIHREDIESLPALMALLRQSEFNIIVFCDDLSFDGQDASYKSLKAVLEGGIEGRPENVILYATSNRRHLLAREMIENERSTAINPGEAVEEKVSLSDRFGLWLGFHKCSQEEYLEMVKGYCAHFGVNLPADELEREALEWSTTRGSRSGRVAWQFVQEMAGRHRVKLAK</sequence>
<dbReference type="Proteomes" id="UP000035762">
    <property type="component" value="Unassembled WGS sequence"/>
</dbReference>